<evidence type="ECO:0000256" key="2">
    <source>
        <dbReference type="ARBA" id="ARBA00023295"/>
    </source>
</evidence>
<dbReference type="SMART" id="SM00642">
    <property type="entry name" value="Aamy"/>
    <property type="match status" value="1"/>
</dbReference>
<dbReference type="InterPro" id="IPR014756">
    <property type="entry name" value="Ig_E-set"/>
</dbReference>
<dbReference type="GO" id="GO:0004553">
    <property type="term" value="F:hydrolase activity, hydrolyzing O-glycosyl compounds"/>
    <property type="evidence" value="ECO:0007669"/>
    <property type="project" value="InterPro"/>
</dbReference>
<accession>A0A2N3J5I4</accession>
<organism evidence="4 5">
    <name type="scientific">Aeromonas sobria</name>
    <dbReference type="NCBI Taxonomy" id="646"/>
    <lineage>
        <taxon>Bacteria</taxon>
        <taxon>Pseudomonadati</taxon>
        <taxon>Pseudomonadota</taxon>
        <taxon>Gammaproteobacteria</taxon>
        <taxon>Aeromonadales</taxon>
        <taxon>Aeromonadaceae</taxon>
        <taxon>Aeromonas</taxon>
    </lineage>
</organism>
<dbReference type="InterPro" id="IPR013783">
    <property type="entry name" value="Ig-like_fold"/>
</dbReference>
<dbReference type="RefSeq" id="WP_101316145.1">
    <property type="nucleotide sequence ID" value="NZ_CAWNSS010000014.1"/>
</dbReference>
<gene>
    <name evidence="4" type="ORF">AOX56_10430</name>
</gene>
<dbReference type="CDD" id="cd11338">
    <property type="entry name" value="AmyAc_CMD"/>
    <property type="match status" value="1"/>
</dbReference>
<dbReference type="Pfam" id="PF00128">
    <property type="entry name" value="Alpha-amylase"/>
    <property type="match status" value="1"/>
</dbReference>
<dbReference type="SUPFAM" id="SSF51445">
    <property type="entry name" value="(Trans)glycosidases"/>
    <property type="match status" value="1"/>
</dbReference>
<keyword evidence="2" id="KW-0326">Glycosidase</keyword>
<dbReference type="EMBL" id="LJZX01000014">
    <property type="protein sequence ID" value="PKQ81700.1"/>
    <property type="molecule type" value="Genomic_DNA"/>
</dbReference>
<evidence type="ECO:0000313" key="5">
    <source>
        <dbReference type="Proteomes" id="UP000233526"/>
    </source>
</evidence>
<dbReference type="AlphaFoldDB" id="A0A2N3J5I4"/>
<dbReference type="Gene3D" id="3.20.20.80">
    <property type="entry name" value="Glycosidases"/>
    <property type="match status" value="1"/>
</dbReference>
<evidence type="ECO:0000313" key="4">
    <source>
        <dbReference type="EMBL" id="PKQ81700.1"/>
    </source>
</evidence>
<dbReference type="Proteomes" id="UP000233526">
    <property type="component" value="Unassembled WGS sequence"/>
</dbReference>
<feature type="domain" description="Glycosyl hydrolase family 13 catalytic" evidence="3">
    <location>
        <begin position="162"/>
        <end position="526"/>
    </location>
</feature>
<dbReference type="InterPro" id="IPR004185">
    <property type="entry name" value="Glyco_hydro_13_lg-like_dom"/>
</dbReference>
<reference evidence="4 5" key="1">
    <citation type="journal article" date="2017" name="Front. Microbiol.">
        <title>Strong Genomic and Phenotypic Heterogeneity in the Aeromonas sobria Species Complex.</title>
        <authorList>
            <person name="Gauthier J."/>
            <person name="Vincent A.T."/>
            <person name="Charette S.J."/>
            <person name="Derome N."/>
        </authorList>
    </citation>
    <scope>NUCLEOTIDE SEQUENCE [LARGE SCALE GENOMIC DNA]</scope>
    <source>
        <strain evidence="4 5">JF2635</strain>
    </source>
</reference>
<dbReference type="PANTHER" id="PTHR10357:SF210">
    <property type="entry name" value="MALTODEXTRIN GLUCOSIDASE"/>
    <property type="match status" value="1"/>
</dbReference>
<dbReference type="Gene3D" id="2.60.40.1180">
    <property type="entry name" value="Golgi alpha-mannosidase II"/>
    <property type="match status" value="1"/>
</dbReference>
<evidence type="ECO:0000256" key="1">
    <source>
        <dbReference type="ARBA" id="ARBA00022801"/>
    </source>
</evidence>
<proteinExistence type="predicted"/>
<dbReference type="InterPro" id="IPR017853">
    <property type="entry name" value="GH"/>
</dbReference>
<dbReference type="Pfam" id="PF02903">
    <property type="entry name" value="Alpha-amylase_N"/>
    <property type="match status" value="1"/>
</dbReference>
<dbReference type="GO" id="GO:0005975">
    <property type="term" value="P:carbohydrate metabolic process"/>
    <property type="evidence" value="ECO:0007669"/>
    <property type="project" value="InterPro"/>
</dbReference>
<comment type="caution">
    <text evidence="4">The sequence shown here is derived from an EMBL/GenBank/DDBJ whole genome shotgun (WGS) entry which is preliminary data.</text>
</comment>
<dbReference type="PANTHER" id="PTHR10357">
    <property type="entry name" value="ALPHA-AMYLASE FAMILY MEMBER"/>
    <property type="match status" value="1"/>
</dbReference>
<sequence length="615" mass="70850">MDKKITRAAIFHRSHTNMSYAYSSNQLHMRLRTAKGEVTEVFLRAGDPFDWASQGGGGNLNNEGASGWLGGRNYPMKKECETELHDYWLCEFTPEFYRSRYAFIVKNNTETLLIGEKRIVPLSNLSDDPALDQLVNFYCFPYLNAIDVFTPPEWVKNTVWYQIFPERFANGIPTLSPPQAQPWGSMIPANKIFFGGDLQGVIDHLDYLEALGITGIYFTPLTLAPSNHKYDAIDYFTIDPHFGDIETLKSLCQEAHRRGIKIMLDAVFNHLGEQSPQWQDVIKNGVQSKYYNWFYIDDFPLINNDATLNKERLNYRSFSFSTGMPKLNTENPDVIEHLLEVGRYWIREFDIDAWRLDVANEVDQSFWRRFRIEMKRLKPELFILGEVWHDAHNWLKGDQFDAVMNYPMAEAILNFFAHQSIDAQTFKYLINEAFVNYPINVNEVMFSLLDSHDTPRILHLCHGEKNRVKLSFLFLLSHTGTPCIYYGSEIGMTGGSDPLNRACMEWDPAKQDSDLLQHMKKLIALRKNTPAMSSYNLDWLLSDGQTLIYSKTHQHDTVFILINASAVKSTITLPSQLADKPVCDLYDNNIVKLSKNCTLPEYGFAIYRLNTTDNS</sequence>
<dbReference type="CDD" id="cd02857">
    <property type="entry name" value="E_set_CDase_PDE_N"/>
    <property type="match status" value="1"/>
</dbReference>
<dbReference type="Gene3D" id="2.60.40.10">
    <property type="entry name" value="Immunoglobulins"/>
    <property type="match status" value="1"/>
</dbReference>
<dbReference type="InterPro" id="IPR006047">
    <property type="entry name" value="GH13_cat_dom"/>
</dbReference>
<evidence type="ECO:0000259" key="3">
    <source>
        <dbReference type="SMART" id="SM00642"/>
    </source>
</evidence>
<keyword evidence="1" id="KW-0378">Hydrolase</keyword>
<dbReference type="InterPro" id="IPR045857">
    <property type="entry name" value="O16G_dom_2"/>
</dbReference>
<dbReference type="SUPFAM" id="SSF81296">
    <property type="entry name" value="E set domains"/>
    <property type="match status" value="1"/>
</dbReference>
<protein>
    <submittedName>
        <fullName evidence="4">Cyclomaltodextrinase</fullName>
    </submittedName>
</protein>
<dbReference type="SUPFAM" id="SSF51011">
    <property type="entry name" value="Glycosyl hydrolase domain"/>
    <property type="match status" value="1"/>
</dbReference>
<dbReference type="InterPro" id="IPR013780">
    <property type="entry name" value="Glyco_hydro_b"/>
</dbReference>
<name>A0A2N3J5I4_AERSO</name>
<dbReference type="Gene3D" id="3.90.400.10">
    <property type="entry name" value="Oligo-1,6-glucosidase, Domain 2"/>
    <property type="match status" value="1"/>
</dbReference>